<keyword evidence="2" id="KW-1185">Reference proteome</keyword>
<organism evidence="1 2">
    <name type="scientific">Falsiroseomonas oleicola</name>
    <dbReference type="NCBI Taxonomy" id="2801474"/>
    <lineage>
        <taxon>Bacteria</taxon>
        <taxon>Pseudomonadati</taxon>
        <taxon>Pseudomonadota</taxon>
        <taxon>Alphaproteobacteria</taxon>
        <taxon>Acetobacterales</taxon>
        <taxon>Roseomonadaceae</taxon>
        <taxon>Falsiroseomonas</taxon>
    </lineage>
</organism>
<protein>
    <submittedName>
        <fullName evidence="1">DUF2806 domain-containing protein</fullName>
    </submittedName>
</protein>
<evidence type="ECO:0000313" key="1">
    <source>
        <dbReference type="EMBL" id="MBU8547097.1"/>
    </source>
</evidence>
<dbReference type="InterPro" id="IPR021254">
    <property type="entry name" value="DUF2806"/>
</dbReference>
<accession>A0ABS6HEC1</accession>
<gene>
    <name evidence="1" type="ORF">JJQ90_25495</name>
</gene>
<proteinExistence type="predicted"/>
<sequence length="329" mass="35385">MSADEPPVAAVTESGSAFAKVAEGGLLRLLVSKPVQEAIGRLVSSAVDVPALVLEKRNQRNRDEIAAQSRITRALSEVAAKRISKDSELVQRAIDRWVGDLANKQQAREDVARRTLEHLADNPPPAYQAEGPSIDFMGYFANVAESVTSDSLRDLLARLLVGEIRNPGTISRQAVQIASLMDQKAVQALWSIKPWLIGSTPAWLPSVGPFAESDGIKKIHLLDAISVLRVSEAAGVKFVNEGKALLQCQVGGILLHSKNGQEKFPLIVGGAHLTPAGEEIASLIPSQDSVSLEDIGRGFSQLRGLDKVEICEVVKVDNLLYPVNVRSLA</sequence>
<evidence type="ECO:0000313" key="2">
    <source>
        <dbReference type="Proteomes" id="UP000689967"/>
    </source>
</evidence>
<reference evidence="1 2" key="1">
    <citation type="submission" date="2021-01" db="EMBL/GenBank/DDBJ databases">
        <title>Roseomonas sp. nov, a bacterium isolated from an oil production mixture in Yumen Oilfield.</title>
        <authorList>
            <person name="Wu D."/>
        </authorList>
    </citation>
    <scope>NUCLEOTIDE SEQUENCE [LARGE SCALE GENOMIC DNA]</scope>
    <source>
        <strain evidence="1 2">ROY-5-3</strain>
    </source>
</reference>
<comment type="caution">
    <text evidence="1">The sequence shown here is derived from an EMBL/GenBank/DDBJ whole genome shotgun (WGS) entry which is preliminary data.</text>
</comment>
<name>A0ABS6HEC1_9PROT</name>
<dbReference type="RefSeq" id="WP_216879125.1">
    <property type="nucleotide sequence ID" value="NZ_JAERQM010000012.1"/>
</dbReference>
<dbReference type="EMBL" id="JAERQM010000012">
    <property type="protein sequence ID" value="MBU8547097.1"/>
    <property type="molecule type" value="Genomic_DNA"/>
</dbReference>
<dbReference type="Proteomes" id="UP000689967">
    <property type="component" value="Unassembled WGS sequence"/>
</dbReference>
<dbReference type="Pfam" id="PF10987">
    <property type="entry name" value="DUF2806"/>
    <property type="match status" value="1"/>
</dbReference>